<dbReference type="PANTHER" id="PTHR43586">
    <property type="entry name" value="CYSTEINE DESULFURASE"/>
    <property type="match status" value="1"/>
</dbReference>
<evidence type="ECO:0000313" key="7">
    <source>
        <dbReference type="EMBL" id="TCL70821.1"/>
    </source>
</evidence>
<accession>A0A4R1RVY3</accession>
<reference evidence="7 8" key="1">
    <citation type="submission" date="2019-03" db="EMBL/GenBank/DDBJ databases">
        <title>Genomic Encyclopedia of Type Strains, Phase IV (KMG-IV): sequencing the most valuable type-strain genomes for metagenomic binning, comparative biology and taxonomic classification.</title>
        <authorList>
            <person name="Goeker M."/>
        </authorList>
    </citation>
    <scope>NUCLEOTIDE SEQUENCE [LARGE SCALE GENOMIC DNA]</scope>
    <source>
        <strain evidence="7 8">LX-B</strain>
    </source>
</reference>
<dbReference type="RefSeq" id="WP_132014092.1">
    <property type="nucleotide sequence ID" value="NZ_SLUN01000009.1"/>
</dbReference>
<dbReference type="Pfam" id="PF00266">
    <property type="entry name" value="Aminotran_5"/>
    <property type="match status" value="1"/>
</dbReference>
<comment type="similarity">
    <text evidence="2">Belongs to the class-V pyridoxal-phosphate-dependent aminotransferase family. Csd subfamily.</text>
</comment>
<dbReference type="AlphaFoldDB" id="A0A4R1RVY3"/>
<comment type="cofactor">
    <cofactor evidence="1 5">
        <name>pyridoxal 5'-phosphate</name>
        <dbReference type="ChEBI" id="CHEBI:597326"/>
    </cofactor>
</comment>
<dbReference type="GO" id="GO:0016829">
    <property type="term" value="F:lyase activity"/>
    <property type="evidence" value="ECO:0007669"/>
    <property type="project" value="UniProtKB-KW"/>
</dbReference>
<dbReference type="Gene3D" id="3.90.1150.10">
    <property type="entry name" value="Aspartate Aminotransferase, domain 1"/>
    <property type="match status" value="1"/>
</dbReference>
<proteinExistence type="inferred from homology"/>
<sequence>MLEPTNLIYGHSQEVPTRRGPTPYINFDNAASTPPFTRVMEALCREARWYASVHRGAGYKSQYSTQLYEAARQSVGKFVGVDFDHDVVIFTKNTTDSLNKLSHYLPFLSGEQVVYTGVEHHSNELPWASKDSYCIGLDGYQINLAETESYFQANAGRIKLLAVSGASNVTGYIPPIYTLAEIAHRAGAKILVDAAQLAAHHPIDVLPPSDPRHLDFVAFSAHKMYAPFGVGVLIGPREIFRHTPPSQVGGGTVQGIGPAGVVWSEPPDVEEAGSPNVLGAVALAEALKVFREIGWDSIIENEKILIRRTLEILRELPDVTLYNPDPDNRVGVISFNVAGHHHLEVAQYLAEEWGIGVRSGCFCARSYVQRLLNLTPTAIYSAQKKIINHQPQLVPGLVRVSFGCYNQLHEVEKLAQALAEFQSRC</sequence>
<dbReference type="Gene3D" id="3.40.640.10">
    <property type="entry name" value="Type I PLP-dependent aspartate aminotransferase-like (Major domain)"/>
    <property type="match status" value="1"/>
</dbReference>
<keyword evidence="7" id="KW-0456">Lyase</keyword>
<evidence type="ECO:0000256" key="4">
    <source>
        <dbReference type="ARBA" id="ARBA00050776"/>
    </source>
</evidence>
<comment type="caution">
    <text evidence="7">The sequence shown here is derived from an EMBL/GenBank/DDBJ whole genome shotgun (WGS) entry which is preliminary data.</text>
</comment>
<dbReference type="InterPro" id="IPR015422">
    <property type="entry name" value="PyrdxlP-dep_Trfase_small"/>
</dbReference>
<evidence type="ECO:0000256" key="5">
    <source>
        <dbReference type="RuleBase" id="RU004504"/>
    </source>
</evidence>
<organism evidence="7 8">
    <name type="scientific">Hydrogenispora ethanolica</name>
    <dbReference type="NCBI Taxonomy" id="1082276"/>
    <lineage>
        <taxon>Bacteria</taxon>
        <taxon>Bacillati</taxon>
        <taxon>Bacillota</taxon>
        <taxon>Hydrogenispora</taxon>
    </lineage>
</organism>
<evidence type="ECO:0000259" key="6">
    <source>
        <dbReference type="Pfam" id="PF00266"/>
    </source>
</evidence>
<dbReference type="InterPro" id="IPR015421">
    <property type="entry name" value="PyrdxlP-dep_Trfase_major"/>
</dbReference>
<evidence type="ECO:0000256" key="3">
    <source>
        <dbReference type="ARBA" id="ARBA00022898"/>
    </source>
</evidence>
<dbReference type="OrthoDB" id="9804366at2"/>
<dbReference type="InterPro" id="IPR000192">
    <property type="entry name" value="Aminotrans_V_dom"/>
</dbReference>
<dbReference type="GO" id="GO:0031071">
    <property type="term" value="F:cysteine desulfurase activity"/>
    <property type="evidence" value="ECO:0007669"/>
    <property type="project" value="UniProtKB-EC"/>
</dbReference>
<protein>
    <submittedName>
        <fullName evidence="7">Selenocysteine lyase/cysteine desulfurase</fullName>
    </submittedName>
</protein>
<evidence type="ECO:0000313" key="8">
    <source>
        <dbReference type="Proteomes" id="UP000295008"/>
    </source>
</evidence>
<evidence type="ECO:0000256" key="2">
    <source>
        <dbReference type="ARBA" id="ARBA00010447"/>
    </source>
</evidence>
<dbReference type="InterPro" id="IPR015424">
    <property type="entry name" value="PyrdxlP-dep_Trfase"/>
</dbReference>
<dbReference type="SUPFAM" id="SSF53383">
    <property type="entry name" value="PLP-dependent transferases"/>
    <property type="match status" value="1"/>
</dbReference>
<dbReference type="EMBL" id="SLUN01000009">
    <property type="protein sequence ID" value="TCL70821.1"/>
    <property type="molecule type" value="Genomic_DNA"/>
</dbReference>
<dbReference type="PROSITE" id="PS00595">
    <property type="entry name" value="AA_TRANSFER_CLASS_5"/>
    <property type="match status" value="1"/>
</dbReference>
<dbReference type="PANTHER" id="PTHR43586:SF8">
    <property type="entry name" value="CYSTEINE DESULFURASE 1, CHLOROPLASTIC"/>
    <property type="match status" value="1"/>
</dbReference>
<dbReference type="Proteomes" id="UP000295008">
    <property type="component" value="Unassembled WGS sequence"/>
</dbReference>
<keyword evidence="8" id="KW-1185">Reference proteome</keyword>
<feature type="domain" description="Aminotransferase class V" evidence="6">
    <location>
        <begin position="25"/>
        <end position="414"/>
    </location>
</feature>
<gene>
    <name evidence="7" type="ORF">EDC14_1009139</name>
</gene>
<evidence type="ECO:0000256" key="1">
    <source>
        <dbReference type="ARBA" id="ARBA00001933"/>
    </source>
</evidence>
<name>A0A4R1RVY3_HYDET</name>
<keyword evidence="3" id="KW-0663">Pyridoxal phosphate</keyword>
<dbReference type="InterPro" id="IPR020578">
    <property type="entry name" value="Aminotrans_V_PyrdxlP_BS"/>
</dbReference>
<comment type="catalytic activity">
    <reaction evidence="4">
        <text>(sulfur carrier)-H + L-cysteine = (sulfur carrier)-SH + L-alanine</text>
        <dbReference type="Rhea" id="RHEA:43892"/>
        <dbReference type="Rhea" id="RHEA-COMP:14737"/>
        <dbReference type="Rhea" id="RHEA-COMP:14739"/>
        <dbReference type="ChEBI" id="CHEBI:29917"/>
        <dbReference type="ChEBI" id="CHEBI:35235"/>
        <dbReference type="ChEBI" id="CHEBI:57972"/>
        <dbReference type="ChEBI" id="CHEBI:64428"/>
        <dbReference type="EC" id="2.8.1.7"/>
    </reaction>
</comment>